<dbReference type="OrthoDB" id="2419720at2759"/>
<dbReference type="AlphaFoldDB" id="A0A9N9GFL2"/>
<proteinExistence type="predicted"/>
<keyword evidence="2" id="KW-1185">Reference proteome</keyword>
<dbReference type="Proteomes" id="UP000789759">
    <property type="component" value="Unassembled WGS sequence"/>
</dbReference>
<evidence type="ECO:0000313" key="1">
    <source>
        <dbReference type="EMBL" id="CAG8598894.1"/>
    </source>
</evidence>
<name>A0A9N9GFL2_9GLOM</name>
<sequence length="201" mass="22845">MDNINWNSFITFSNNDLKDINLLFILSYSKPFNKNLDDINLSLPSGYKKNNSQVNTSLFSSLFKSNNNCSFSDSNFVNSNFVNKNSVNRDSYKNDILVKLDKVVNNLPVLTALKPLTRNKVKKDRFGIVFSTTKTAINIVLETKSNDELIQILKNFILIKQNSCNKNNNSESVENNQGNDGIITLQQDLIEQTNDLHLTKI</sequence>
<accession>A0A9N9GFL2</accession>
<reference evidence="1" key="1">
    <citation type="submission" date="2021-06" db="EMBL/GenBank/DDBJ databases">
        <authorList>
            <person name="Kallberg Y."/>
            <person name="Tangrot J."/>
            <person name="Rosling A."/>
        </authorList>
    </citation>
    <scope>NUCLEOTIDE SEQUENCE</scope>
    <source>
        <strain evidence="1">FL966</strain>
    </source>
</reference>
<protein>
    <submittedName>
        <fullName evidence="1">1769_t:CDS:1</fullName>
    </submittedName>
</protein>
<dbReference type="EMBL" id="CAJVQA010004433">
    <property type="protein sequence ID" value="CAG8598894.1"/>
    <property type="molecule type" value="Genomic_DNA"/>
</dbReference>
<organism evidence="1 2">
    <name type="scientific">Cetraspora pellucida</name>
    <dbReference type="NCBI Taxonomy" id="1433469"/>
    <lineage>
        <taxon>Eukaryota</taxon>
        <taxon>Fungi</taxon>
        <taxon>Fungi incertae sedis</taxon>
        <taxon>Mucoromycota</taxon>
        <taxon>Glomeromycotina</taxon>
        <taxon>Glomeromycetes</taxon>
        <taxon>Diversisporales</taxon>
        <taxon>Gigasporaceae</taxon>
        <taxon>Cetraspora</taxon>
    </lineage>
</organism>
<comment type="caution">
    <text evidence="1">The sequence shown here is derived from an EMBL/GenBank/DDBJ whole genome shotgun (WGS) entry which is preliminary data.</text>
</comment>
<gene>
    <name evidence="1" type="ORF">CPELLU_LOCUS6897</name>
</gene>
<evidence type="ECO:0000313" key="2">
    <source>
        <dbReference type="Proteomes" id="UP000789759"/>
    </source>
</evidence>